<dbReference type="PANTHER" id="PTHR23517">
    <property type="entry name" value="RESISTANCE PROTEIN MDTM, PUTATIVE-RELATED-RELATED"/>
    <property type="match status" value="1"/>
</dbReference>
<proteinExistence type="predicted"/>
<dbReference type="InterPro" id="IPR000109">
    <property type="entry name" value="POT_fam"/>
</dbReference>
<dbReference type="AlphaFoldDB" id="A0A0M3DD13"/>
<organism evidence="8 9">
    <name type="scientific">Paraclostridium benzoelyticum</name>
    <dbReference type="NCBI Taxonomy" id="1629550"/>
    <lineage>
        <taxon>Bacteria</taxon>
        <taxon>Bacillati</taxon>
        <taxon>Bacillota</taxon>
        <taxon>Clostridia</taxon>
        <taxon>Peptostreptococcales</taxon>
        <taxon>Peptostreptococcaceae</taxon>
        <taxon>Paraclostridium</taxon>
    </lineage>
</organism>
<comment type="subcellular location">
    <subcellularLocation>
        <location evidence="1">Cell membrane</location>
        <topology evidence="1">Multi-pass membrane protein</topology>
    </subcellularLocation>
</comment>
<dbReference type="GO" id="GO:1904680">
    <property type="term" value="F:peptide transmembrane transporter activity"/>
    <property type="evidence" value="ECO:0007669"/>
    <property type="project" value="InterPro"/>
</dbReference>
<evidence type="ECO:0000256" key="6">
    <source>
        <dbReference type="ARBA" id="ARBA00023136"/>
    </source>
</evidence>
<dbReference type="RefSeq" id="WP_046824081.1">
    <property type="nucleotide sequence ID" value="NZ_LBBT01000325.1"/>
</dbReference>
<feature type="transmembrane region" description="Helical" evidence="7">
    <location>
        <begin position="59"/>
        <end position="79"/>
    </location>
</feature>
<evidence type="ECO:0000313" key="8">
    <source>
        <dbReference type="EMBL" id="KKY00173.1"/>
    </source>
</evidence>
<dbReference type="GO" id="GO:0005886">
    <property type="term" value="C:plasma membrane"/>
    <property type="evidence" value="ECO:0007669"/>
    <property type="project" value="UniProtKB-SubCell"/>
</dbReference>
<evidence type="ECO:0000256" key="5">
    <source>
        <dbReference type="ARBA" id="ARBA00022989"/>
    </source>
</evidence>
<feature type="transmembrane region" description="Helical" evidence="7">
    <location>
        <begin position="111"/>
        <end position="128"/>
    </location>
</feature>
<name>A0A0M3DD13_9FIRM</name>
<dbReference type="InterPro" id="IPR050171">
    <property type="entry name" value="MFS_Transporters"/>
</dbReference>
<feature type="transmembrane region" description="Helical" evidence="7">
    <location>
        <begin position="424"/>
        <end position="442"/>
    </location>
</feature>
<evidence type="ECO:0000256" key="7">
    <source>
        <dbReference type="SAM" id="Phobius"/>
    </source>
</evidence>
<feature type="transmembrane region" description="Helical" evidence="7">
    <location>
        <begin position="149"/>
        <end position="172"/>
    </location>
</feature>
<feature type="transmembrane region" description="Helical" evidence="7">
    <location>
        <begin position="390"/>
        <end position="412"/>
    </location>
</feature>
<keyword evidence="4 7" id="KW-0812">Transmembrane</keyword>
<feature type="transmembrane region" description="Helical" evidence="7">
    <location>
        <begin position="178"/>
        <end position="198"/>
    </location>
</feature>
<dbReference type="OrthoDB" id="9772725at2"/>
<evidence type="ECO:0000256" key="2">
    <source>
        <dbReference type="ARBA" id="ARBA00022448"/>
    </source>
</evidence>
<evidence type="ECO:0000256" key="4">
    <source>
        <dbReference type="ARBA" id="ARBA00022692"/>
    </source>
</evidence>
<keyword evidence="5 7" id="KW-1133">Transmembrane helix</keyword>
<dbReference type="InterPro" id="IPR005279">
    <property type="entry name" value="Dipep/tripep_permease"/>
</dbReference>
<keyword evidence="6 7" id="KW-0472">Membrane</keyword>
<dbReference type="PANTHER" id="PTHR23517:SF15">
    <property type="entry name" value="PROTON-DEPENDENT OLIGOPEPTIDE FAMILY TRANSPORT PROTEIN"/>
    <property type="match status" value="1"/>
</dbReference>
<accession>A0A0M3DD13</accession>
<dbReference type="SUPFAM" id="SSF103473">
    <property type="entry name" value="MFS general substrate transporter"/>
    <property type="match status" value="1"/>
</dbReference>
<keyword evidence="2" id="KW-0813">Transport</keyword>
<dbReference type="InterPro" id="IPR036259">
    <property type="entry name" value="MFS_trans_sf"/>
</dbReference>
<evidence type="ECO:0000256" key="3">
    <source>
        <dbReference type="ARBA" id="ARBA00022475"/>
    </source>
</evidence>
<keyword evidence="3" id="KW-1003">Cell membrane</keyword>
<dbReference type="CDD" id="cd17346">
    <property type="entry name" value="MFS_DtpA_like"/>
    <property type="match status" value="1"/>
</dbReference>
<comment type="caution">
    <text evidence="8">The sequence shown here is derived from an EMBL/GenBank/DDBJ whole genome shotgun (WGS) entry which is preliminary data.</text>
</comment>
<dbReference type="PATRIC" id="fig|1629550.3.peg.2631"/>
<dbReference type="Gene3D" id="1.20.1250.20">
    <property type="entry name" value="MFS general substrate transporter like domains"/>
    <property type="match status" value="2"/>
</dbReference>
<feature type="transmembrane region" description="Helical" evidence="7">
    <location>
        <begin position="241"/>
        <end position="261"/>
    </location>
</feature>
<feature type="transmembrane region" description="Helical" evidence="7">
    <location>
        <begin position="86"/>
        <end position="105"/>
    </location>
</feature>
<reference evidence="8 9" key="1">
    <citation type="submission" date="2015-04" db="EMBL/GenBank/DDBJ databases">
        <title>Microcin producing Clostridium sp. JC272T.</title>
        <authorList>
            <person name="Jyothsna T."/>
            <person name="Sasikala C."/>
            <person name="Ramana C."/>
        </authorList>
    </citation>
    <scope>NUCLEOTIDE SEQUENCE [LARGE SCALE GENOMIC DNA]</scope>
    <source>
        <strain evidence="8 9">JC272</strain>
    </source>
</reference>
<dbReference type="EMBL" id="LBBT01000325">
    <property type="protein sequence ID" value="KKY00173.1"/>
    <property type="molecule type" value="Genomic_DNA"/>
</dbReference>
<feature type="transmembrane region" description="Helical" evidence="7">
    <location>
        <begin position="34"/>
        <end position="53"/>
    </location>
</feature>
<sequence>MESAVKNKKKYPFGFYVCSFSYTLERMAFYSSKWLIGIFIVAAVAKGGLGLSSSDGAKMIANLVAFTYVTPILGGLIADRWLSPRLCVPIGTILMGLGYMCGWQASAQTSIGLVWAMIILVSIGTGLFKGNLAGINGRLFENKEDLDGAFSVQYSFVNIGSFIGTTLVSFIAYSAVGFGGTFLICGLLLFLDTIWFVVGGKASFGDVGKKPFKVNETNVTSESGAQRSSEEPLTKKDKLRIGAIVFLTVFSIAFWLVYYLTSLPILYHWGPDFADANKANWMIGNFRVPSAWFDSLNALSCIILGPILAMVWNKRARSPKGDLSMFKKTALGMVLLGLSFAVMALAEVLRGDGQASLIWIVMFGVLMTLGEMVFSPLGNSFISKFSPAKVLGLMMGIWPLAVFIAAKAHGYLYEFLSKFSFAPAYAMVGAVVIVCGIVLWTLDKKLSKLVED</sequence>
<dbReference type="Proteomes" id="UP000034407">
    <property type="component" value="Unassembled WGS sequence"/>
</dbReference>
<feature type="transmembrane region" description="Helical" evidence="7">
    <location>
        <begin position="291"/>
        <end position="313"/>
    </location>
</feature>
<dbReference type="Pfam" id="PF00854">
    <property type="entry name" value="PTR2"/>
    <property type="match status" value="2"/>
</dbReference>
<dbReference type="GO" id="GO:0015833">
    <property type="term" value="P:peptide transport"/>
    <property type="evidence" value="ECO:0007669"/>
    <property type="project" value="InterPro"/>
</dbReference>
<evidence type="ECO:0000313" key="9">
    <source>
        <dbReference type="Proteomes" id="UP000034407"/>
    </source>
</evidence>
<feature type="transmembrane region" description="Helical" evidence="7">
    <location>
        <begin position="357"/>
        <end position="378"/>
    </location>
</feature>
<gene>
    <name evidence="8" type="ORF">VN21_15675</name>
</gene>
<evidence type="ECO:0000256" key="1">
    <source>
        <dbReference type="ARBA" id="ARBA00004651"/>
    </source>
</evidence>
<protein>
    <submittedName>
        <fullName evidence="8">Major facilitator transporter</fullName>
    </submittedName>
</protein>
<feature type="transmembrane region" description="Helical" evidence="7">
    <location>
        <begin position="325"/>
        <end position="345"/>
    </location>
</feature>
<keyword evidence="9" id="KW-1185">Reference proteome</keyword>